<feature type="region of interest" description="Disordered" evidence="2">
    <location>
        <begin position="1958"/>
        <end position="2000"/>
    </location>
</feature>
<feature type="compositionally biased region" description="Basic and acidic residues" evidence="2">
    <location>
        <begin position="1792"/>
        <end position="1810"/>
    </location>
</feature>
<feature type="region of interest" description="Disordered" evidence="2">
    <location>
        <begin position="1734"/>
        <end position="1826"/>
    </location>
</feature>
<proteinExistence type="predicted"/>
<dbReference type="GO" id="GO:0005829">
    <property type="term" value="C:cytosol"/>
    <property type="evidence" value="ECO:0007669"/>
    <property type="project" value="TreeGrafter"/>
</dbReference>
<dbReference type="InterPro" id="IPR027417">
    <property type="entry name" value="P-loop_NTPase"/>
</dbReference>
<dbReference type="GO" id="GO:0031177">
    <property type="term" value="F:phosphopantetheine binding"/>
    <property type="evidence" value="ECO:0007669"/>
    <property type="project" value="TreeGrafter"/>
</dbReference>
<name>A0AAE0GSG4_9CHLO</name>
<dbReference type="Gene3D" id="3.40.50.300">
    <property type="entry name" value="P-loop containing nucleotide triphosphate hydrolases"/>
    <property type="match status" value="2"/>
</dbReference>
<feature type="region of interest" description="Disordered" evidence="2">
    <location>
        <begin position="1"/>
        <end position="60"/>
    </location>
</feature>
<feature type="region of interest" description="Disordered" evidence="2">
    <location>
        <begin position="2073"/>
        <end position="2109"/>
    </location>
</feature>
<protein>
    <recommendedName>
        <fullName evidence="3">Helicase ATP-binding domain-containing protein</fullName>
    </recommendedName>
</protein>
<dbReference type="PANTHER" id="PTHR45527">
    <property type="entry name" value="NONRIBOSOMAL PEPTIDE SYNTHETASE"/>
    <property type="match status" value="1"/>
</dbReference>
<keyword evidence="1" id="KW-0175">Coiled coil</keyword>
<feature type="compositionally biased region" description="Basic and acidic residues" evidence="2">
    <location>
        <begin position="1381"/>
        <end position="1421"/>
    </location>
</feature>
<feature type="compositionally biased region" description="Basic and acidic residues" evidence="2">
    <location>
        <begin position="1"/>
        <end position="12"/>
    </location>
</feature>
<gene>
    <name evidence="4" type="ORF">CYMTET_9064</name>
</gene>
<evidence type="ECO:0000259" key="3">
    <source>
        <dbReference type="PROSITE" id="PS51192"/>
    </source>
</evidence>
<feature type="domain" description="Helicase ATP-binding" evidence="3">
    <location>
        <begin position="674"/>
        <end position="872"/>
    </location>
</feature>
<evidence type="ECO:0000313" key="5">
    <source>
        <dbReference type="Proteomes" id="UP001190700"/>
    </source>
</evidence>
<accession>A0AAE0GSG4</accession>
<dbReference type="Gene3D" id="3.30.300.30">
    <property type="match status" value="1"/>
</dbReference>
<feature type="region of interest" description="Disordered" evidence="2">
    <location>
        <begin position="1373"/>
        <end position="1426"/>
    </location>
</feature>
<dbReference type="InterPro" id="IPR025110">
    <property type="entry name" value="AMP-bd_C"/>
</dbReference>
<feature type="region of interest" description="Disordered" evidence="2">
    <location>
        <begin position="2168"/>
        <end position="2187"/>
    </location>
</feature>
<feature type="compositionally biased region" description="Basic and acidic residues" evidence="2">
    <location>
        <begin position="24"/>
        <end position="48"/>
    </location>
</feature>
<feature type="compositionally biased region" description="Basic and acidic residues" evidence="2">
    <location>
        <begin position="2198"/>
        <end position="2214"/>
    </location>
</feature>
<dbReference type="InterPro" id="IPR042099">
    <property type="entry name" value="ANL_N_sf"/>
</dbReference>
<dbReference type="EMBL" id="LGRX02002960">
    <property type="protein sequence ID" value="KAK3283226.1"/>
    <property type="molecule type" value="Genomic_DNA"/>
</dbReference>
<feature type="coiled-coil region" evidence="1">
    <location>
        <begin position="1181"/>
        <end position="1225"/>
    </location>
</feature>
<feature type="region of interest" description="Disordered" evidence="2">
    <location>
        <begin position="1681"/>
        <end position="1716"/>
    </location>
</feature>
<dbReference type="Proteomes" id="UP001190700">
    <property type="component" value="Unassembled WGS sequence"/>
</dbReference>
<feature type="region of interest" description="Disordered" evidence="2">
    <location>
        <begin position="2475"/>
        <end position="2518"/>
    </location>
</feature>
<dbReference type="GO" id="GO:0044550">
    <property type="term" value="P:secondary metabolite biosynthetic process"/>
    <property type="evidence" value="ECO:0007669"/>
    <property type="project" value="TreeGrafter"/>
</dbReference>
<evidence type="ECO:0000313" key="4">
    <source>
        <dbReference type="EMBL" id="KAK3283226.1"/>
    </source>
</evidence>
<feature type="compositionally biased region" description="Acidic residues" evidence="2">
    <location>
        <begin position="2168"/>
        <end position="2177"/>
    </location>
</feature>
<evidence type="ECO:0000256" key="2">
    <source>
        <dbReference type="SAM" id="MobiDB-lite"/>
    </source>
</evidence>
<organism evidence="4 5">
    <name type="scientific">Cymbomonas tetramitiformis</name>
    <dbReference type="NCBI Taxonomy" id="36881"/>
    <lineage>
        <taxon>Eukaryota</taxon>
        <taxon>Viridiplantae</taxon>
        <taxon>Chlorophyta</taxon>
        <taxon>Pyramimonadophyceae</taxon>
        <taxon>Pyramimonadales</taxon>
        <taxon>Pyramimonadaceae</taxon>
        <taxon>Cymbomonas</taxon>
    </lineage>
</organism>
<sequence>MSFRRDNEKGLPSEDGGGNPSGNAHRERALLRDRGFYRGPRDYSDGKQGDPGAPLNGLPAYWPSPTHREYQVFVRDFYTGRADHNGRHDWSEELRHMVQGDIPHCPGASSLSAPVLMTPYQALVSRHMRWLATSDKTRGVEMRSSEQGRAAGAETRHVYNNRPSDTNARPIAENETAVAAAAGQSDGDGVVGRMQYPGSPLGMLIADFCDGSYSAQPVGRTFPSQHPAPTLLASGSDPHKTSDMALDSVVEAAPPGEVVLCEINEILEIDDILEDSRSGMVGLPAAWCSSGSERPAAPSVPPAHASTINIEGARASHRGGGDELAAMSSAGSKVEVQMASPGTEQVTLMNSSQSANMAICGEEGCAEGTAADVAAAGGKEGCAEGAAAGVGAARSTGGLCRGGSSGIGSRRLHRGAVQRGQRAGVGTAERAVWGGSSRILQRGQRRVWALPGGKEELYRGAAAGVGTARRIYAEGSGGGHAVWALPRRSMQRGHGPGVGTAEEIFAEGAAAGVGAAERESCAEGAAAGDEALPEDLCRGGSSRCGCCRREDVQRGQHQRGQHRVWAADGEKEAVQRGNSSIGATAGRENGYVEGSSGCGRYPMKRGCAEGAVAGVGAAGGEEGCAEGAAAGVPAAEDEMAEATGGKSEKDAATAAGGGAMRDALGELGGGIDAELPAAPPRGLLLYHSTGAGKTLSAALAVDAYHDTERRILVVSSPDNKARYEDYVREILRASWRPWIQELREDSALSDASKLQRVRAWLEAAGGAPGFSFDAAASGVRAQRCSAFQTFTTLYHGVRNGVIDLRRCLLILDEAHELVAPSVRGVWTPDVLALRDLLLSEAADGVHLLLMTATPPADDPARLLLLLRMLRPAASLFQGRRVDSLTMAHFHGCPNFLGRLAAGAVSYVDAYCDRSRFAQFDPPEAFRQGHAHLVVTPLTDAMTQKLTSLRPAQLRGREFDAEKHMRYRLNERRMCIVPFPGQPLPSRIKTPEALREFSPKLHALWMRLAAAPPPGTGADSAMSAWRAPACVPDVVPADKHHVYVPLPDARGGLSQIAQMLEQMTPPFKQWRSNRGKGTLPDFPGQRMFVVYTSGKLCATPAERRQRLAAFNDPACEVSVFLCDKEYNKGYDLLAVRWVHLLGPSTLATHRQQAIGRSNRLGSHGALPHSEWTVHVLQYVSELEGARVERARHRENLSDLQHVQRDLEEAKLTCAGLEDSIAKLVEAKEKSMSSEVDEPRAVTAKDRAARALFSKACAAQLRERRRRLKEAKKSRGALVKSERATKKVKRQAELEAALGDGGVEGAVLRAVKWHAEQASGAPYLAAVRSAAIDRLLFAELHGDEDVVAQEGTGEAVCSLRREWMNRECWDAAVREASQPPQPLDHEEAQRRQEERARKEAAEEQQREEAERKQAQEEARRHNESTAADLRSSALSVMWADMDTRAGRWPPALRDAFNACRALPVATSLPKQLLGIGWRNRDGPGEVAADAAHHPVRCVNGKLDSAYIDTSGRPTGSFLILVLDPERHPVPIGEAGELYVGGAILQGYGRCSHLTAAAFVEIPELLPDGRVLYKSGERARLLASGDLEFLGRMDHQVQLNGRSIYLGEIEAVLRQCWGVRDAAVVVKHAPVTGGAQLVGYVLPAHADIECRHGARESCSRILPAHMVPAMLVALDKWPLTPSGALDRQELPAPDWGAAGSEAADADDDEAQGEDNGDLSSCGSICIEVDGMCISMSDSGSDGWSDSFDGDSQGWSSDSSFFESDVDTRDASDLEQADDGGSSLVDEGSAESPLSRGEDASDGRAVGKAERDEAPVQGSSSTAEDRRLQEAPLTFQSGTVLGRQEALLTSQSSTVLGRREAPLTSQSSTVLGWREAPLTFQSGAVLDRREAPLTFQSGAVLGRREALLTFQSGTVLGRREAPLTFQSGAVLGRREALLTFQIGAAGAPLTFQSGAVLQAGGSAADLSEQHERHGAGQAGGAADLSERHGAGQAGGAADQQQTERPLQQHCTAALQQVYERLRLAENRLRQTQLLLQERRRHGAHPDLPERRGLGQAINAADQHGPIPKKRLLSELIQPTDTQERHPKRECSPVSTGSREGAREQQTASQVGIQAQGSLRLKEVTAQGGMGNAAYAARRWAADTLQALKLLARDPERSLAACTRPGVDAIEITDDTDEEDAEAPSSSLGCRGDAAVSALPPHADGRGTEAGEVSGRHAEASGTAPPRHACSKRAALHGDCSDDSEAEIGEVFLCAEDGGELDVARAKARAESFSACLSGKSRVCDDGRTELELSWVVAYGFEASLLAPYPLEMEYRPGEYAETGPGRRSVLHGGGEVLCEVEPGRSRQAPQRWFKRNLKGRGGAFWTRPMEDGVYLFGIRFDVHGQQLYCWSEAVHVRSGEMQLLCACLGARVSTPLTVHAGRGKRRRVAAEEHAQRYEEVHVYGATRASSANGLSIRACEAGSSGPALLAHTISRQCVQEKPDDSLADPHQMDTRNPARLFQTNEGGPANSSKAIEEEGGQVHAATSSDAFLPLLSYSECQLTLTQDRGVQTCTEVGATELAKLSEKECNDPKAELRKEFMNAGLALQQAYERYKKACSDLLQ</sequence>
<dbReference type="Pfam" id="PF13193">
    <property type="entry name" value="AMP-binding_C"/>
    <property type="match status" value="1"/>
</dbReference>
<dbReference type="SUPFAM" id="SSF52540">
    <property type="entry name" value="P-loop containing nucleoside triphosphate hydrolases"/>
    <property type="match status" value="1"/>
</dbReference>
<feature type="compositionally biased region" description="Low complexity" evidence="2">
    <location>
        <begin position="1734"/>
        <end position="1759"/>
    </location>
</feature>
<dbReference type="PANTHER" id="PTHR45527:SF14">
    <property type="entry name" value="PLIPASTATIN SYNTHASE SUBUNIT B"/>
    <property type="match status" value="1"/>
</dbReference>
<evidence type="ECO:0000256" key="1">
    <source>
        <dbReference type="SAM" id="Coils"/>
    </source>
</evidence>
<feature type="compositionally biased region" description="Polar residues" evidence="2">
    <location>
        <begin position="2088"/>
        <end position="2109"/>
    </location>
</feature>
<reference evidence="4 5" key="1">
    <citation type="journal article" date="2015" name="Genome Biol. Evol.">
        <title>Comparative Genomics of a Bacterivorous Green Alga Reveals Evolutionary Causalities and Consequences of Phago-Mixotrophic Mode of Nutrition.</title>
        <authorList>
            <person name="Burns J.A."/>
            <person name="Paasch A."/>
            <person name="Narechania A."/>
            <person name="Kim E."/>
        </authorList>
    </citation>
    <scope>NUCLEOTIDE SEQUENCE [LARGE SCALE GENOMIC DNA]</scope>
    <source>
        <strain evidence="4 5">PLY_AMNH</strain>
    </source>
</reference>
<feature type="region of interest" description="Disordered" evidence="2">
    <location>
        <begin position="2192"/>
        <end position="2223"/>
    </location>
</feature>
<feature type="compositionally biased region" description="Basic and acidic residues" evidence="2">
    <location>
        <begin position="2077"/>
        <end position="2086"/>
    </location>
</feature>
<comment type="caution">
    <text evidence="4">The sequence shown here is derived from an EMBL/GenBank/DDBJ whole genome shotgun (WGS) entry which is preliminary data.</text>
</comment>
<dbReference type="GO" id="GO:0043041">
    <property type="term" value="P:amino acid activation for nonribosomal peptide biosynthetic process"/>
    <property type="evidence" value="ECO:0007669"/>
    <property type="project" value="TreeGrafter"/>
</dbReference>
<feature type="compositionally biased region" description="Acidic residues" evidence="2">
    <location>
        <begin position="1700"/>
        <end position="1713"/>
    </location>
</feature>
<feature type="compositionally biased region" description="Polar residues" evidence="2">
    <location>
        <begin position="2497"/>
        <end position="2509"/>
    </location>
</feature>
<dbReference type="SUPFAM" id="SSF56801">
    <property type="entry name" value="Acetyl-CoA synthetase-like"/>
    <property type="match status" value="1"/>
</dbReference>
<keyword evidence="5" id="KW-1185">Reference proteome</keyword>
<dbReference type="Gene3D" id="3.40.50.12780">
    <property type="entry name" value="N-terminal domain of ligase-like"/>
    <property type="match status" value="1"/>
</dbReference>
<dbReference type="PROSITE" id="PS51192">
    <property type="entry name" value="HELICASE_ATP_BIND_1"/>
    <property type="match status" value="1"/>
</dbReference>
<dbReference type="InterPro" id="IPR014001">
    <property type="entry name" value="Helicase_ATP-bd"/>
</dbReference>
<dbReference type="InterPro" id="IPR045851">
    <property type="entry name" value="AMP-bd_C_sf"/>
</dbReference>